<dbReference type="GeneID" id="71928000"/>
<dbReference type="RefSeq" id="WP_247992611.1">
    <property type="nucleotide sequence ID" value="NZ_CP096019.1"/>
</dbReference>
<feature type="domain" description="Aerobactin siderophore biosynthesis IucA/IucC-like C-terminal" evidence="3">
    <location>
        <begin position="417"/>
        <end position="584"/>
    </location>
</feature>
<dbReference type="Gene3D" id="6.10.250.3370">
    <property type="match status" value="1"/>
</dbReference>
<dbReference type="Pfam" id="PF04183">
    <property type="entry name" value="IucA_IucC"/>
    <property type="match status" value="1"/>
</dbReference>
<dbReference type="Proteomes" id="UP000831768">
    <property type="component" value="Chromosome"/>
</dbReference>
<sequence length="615" mass="71458">MNVPDTIRDEDVWITVNRRLLRKMLSEFMYEELIDPKPIESIGTESGGTRYRLSLRGGVDYRFDAERRLFDSYRVLPGTVFRRENGAWSRPDDAVKLLMDAQTHIGVSDRTLGYLVREYNNTLLADATLERRTATREDDERIVDMEYAAIEGEMTGHPWFTYNKGRVGFSYEEYLDYAPEMKRPQTLSWIAAHRDRATFSALDPIDHESLLRAELGQQYAVFADRLLEQGLDPANYYLFPVHDWQWTHSIVPFFAGEIATDAIVPVGKGLDEYLPQQSIRTVTNVDAPEKHHVKLPLRILNTNVYRGILGEQARAAPEVTAFVKDVRDHDRFLREECELLLPGEIASVCYDHPALSRLDDAPYQFHELLGCVWRESVEGMLEPTERPVTLAALFHEDIDGTPILTEFVERSPLSMESWLEELFEVLLFPLCHYLYRYGTVFMPHGTNVVLVLENGVPTRIALTDFVDEVAITDRPLPELDERLDETLRADDRYKHHILHQLPPEDLCQHIFGTLFICVLRYVSELLERQEGYDEHRFWTQVRATIERYHARFPEHRARFETFDLFKPEFTKLCLNRNRILDHGYDDYTTRPKVTGHGTVSNALYTVAERERPGKD</sequence>
<dbReference type="Gene3D" id="1.10.510.40">
    <property type="match status" value="1"/>
</dbReference>
<accession>A0A8T9ZYW4</accession>
<dbReference type="InterPro" id="IPR037455">
    <property type="entry name" value="LucA/IucC-like"/>
</dbReference>
<comment type="pathway">
    <text evidence="1">Siderophore biosynthesis.</text>
</comment>
<dbReference type="PANTHER" id="PTHR34384:SF6">
    <property type="entry name" value="STAPHYLOFERRIN B SYNTHASE"/>
    <property type="match status" value="1"/>
</dbReference>
<name>A0A8T9ZYW4_9EURY</name>
<dbReference type="PANTHER" id="PTHR34384">
    <property type="entry name" value="L-2,3-DIAMINOPROPANOATE--CITRATE LIGASE"/>
    <property type="match status" value="1"/>
</dbReference>
<evidence type="ECO:0000313" key="5">
    <source>
        <dbReference type="Proteomes" id="UP000831768"/>
    </source>
</evidence>
<dbReference type="EMBL" id="CP096019">
    <property type="protein sequence ID" value="UPM41932.1"/>
    <property type="molecule type" value="Genomic_DNA"/>
</dbReference>
<dbReference type="KEGG" id="haad:MW046_08095"/>
<evidence type="ECO:0000259" key="2">
    <source>
        <dbReference type="Pfam" id="PF04183"/>
    </source>
</evidence>
<gene>
    <name evidence="4" type="ORF">MW046_08095</name>
</gene>
<dbReference type="GO" id="GO:0016881">
    <property type="term" value="F:acid-amino acid ligase activity"/>
    <property type="evidence" value="ECO:0007669"/>
    <property type="project" value="UniProtKB-ARBA"/>
</dbReference>
<evidence type="ECO:0000313" key="4">
    <source>
        <dbReference type="EMBL" id="UPM41932.1"/>
    </source>
</evidence>
<reference evidence="4" key="1">
    <citation type="submission" date="2022-04" db="EMBL/GenBank/DDBJ databases">
        <title>Halocatena sp. nov., isolated from a salt lake.</title>
        <authorList>
            <person name="Cui H.-L."/>
        </authorList>
    </citation>
    <scope>NUCLEOTIDE SEQUENCE</scope>
    <source>
        <strain evidence="4">AD-1</strain>
    </source>
</reference>
<dbReference type="InterPro" id="IPR007310">
    <property type="entry name" value="Aerobactin_biosyn_IucA/IucC_N"/>
</dbReference>
<evidence type="ECO:0000259" key="3">
    <source>
        <dbReference type="Pfam" id="PF06276"/>
    </source>
</evidence>
<evidence type="ECO:0000256" key="1">
    <source>
        <dbReference type="ARBA" id="ARBA00004924"/>
    </source>
</evidence>
<dbReference type="AlphaFoldDB" id="A0A8T9ZYW4"/>
<proteinExistence type="predicted"/>
<keyword evidence="5" id="KW-1185">Reference proteome</keyword>
<protein>
    <submittedName>
        <fullName evidence="4">IucA/IucC family siderophore biosynthesis protein</fullName>
    </submittedName>
</protein>
<dbReference type="Pfam" id="PF06276">
    <property type="entry name" value="FhuF"/>
    <property type="match status" value="1"/>
</dbReference>
<organism evidence="4 5">
    <name type="scientific">Halocatena salina</name>
    <dbReference type="NCBI Taxonomy" id="2934340"/>
    <lineage>
        <taxon>Archaea</taxon>
        <taxon>Methanobacteriati</taxon>
        <taxon>Methanobacteriota</taxon>
        <taxon>Stenosarchaea group</taxon>
        <taxon>Halobacteria</taxon>
        <taxon>Halobacteriales</taxon>
        <taxon>Natronomonadaceae</taxon>
        <taxon>Halocatena</taxon>
    </lineage>
</organism>
<feature type="domain" description="Aerobactin siderophore biosynthesis IucA/IucC N-terminal" evidence="2">
    <location>
        <begin position="147"/>
        <end position="395"/>
    </location>
</feature>
<dbReference type="GO" id="GO:0019290">
    <property type="term" value="P:siderophore biosynthetic process"/>
    <property type="evidence" value="ECO:0007669"/>
    <property type="project" value="InterPro"/>
</dbReference>
<dbReference type="Gene3D" id="3.30.310.280">
    <property type="match status" value="1"/>
</dbReference>
<dbReference type="InterPro" id="IPR022770">
    <property type="entry name" value="IucA/IucC-like_C"/>
</dbReference>